<gene>
    <name evidence="2" type="ORF">D7Z54_28710</name>
</gene>
<feature type="transmembrane region" description="Helical" evidence="1">
    <location>
        <begin position="63"/>
        <end position="91"/>
    </location>
</feature>
<dbReference type="EMBL" id="RBVX01000047">
    <property type="protein sequence ID" value="RSL29921.1"/>
    <property type="molecule type" value="Genomic_DNA"/>
</dbReference>
<feature type="transmembrane region" description="Helical" evidence="1">
    <location>
        <begin position="35"/>
        <end position="57"/>
    </location>
</feature>
<dbReference type="Proteomes" id="UP000275076">
    <property type="component" value="Unassembled WGS sequence"/>
</dbReference>
<accession>A0A428MUW4</accession>
<keyword evidence="1" id="KW-0812">Transmembrane</keyword>
<keyword evidence="3" id="KW-1185">Reference proteome</keyword>
<name>A0A428MUW4_9BACI</name>
<evidence type="ECO:0000313" key="3">
    <source>
        <dbReference type="Proteomes" id="UP000275076"/>
    </source>
</evidence>
<evidence type="ECO:0000313" key="2">
    <source>
        <dbReference type="EMBL" id="RSL29921.1"/>
    </source>
</evidence>
<proteinExistence type="predicted"/>
<reference evidence="2 3" key="1">
    <citation type="submission" date="2018-10" db="EMBL/GenBank/DDBJ databases">
        <title>Draft genome sequence of Bacillus salarius IM0101, isolated from a hypersaline soil in Inner Mongolia, China.</title>
        <authorList>
            <person name="Yamprayoonswat W."/>
            <person name="Boonvisut S."/>
            <person name="Jumpathong W."/>
            <person name="Sittihan S."/>
            <person name="Ruangsuj P."/>
            <person name="Wanthongcharoen S."/>
            <person name="Thongpramul N."/>
            <person name="Pimmason S."/>
            <person name="Yu B."/>
            <person name="Yasawong M."/>
        </authorList>
    </citation>
    <scope>NUCLEOTIDE SEQUENCE [LARGE SCALE GENOMIC DNA]</scope>
    <source>
        <strain evidence="2 3">IM0101</strain>
    </source>
</reference>
<sequence>MENKEQQLFGTKAVDSEFNFLSVVKNFFTLQNVKFWLLTYLVSFIIFEFFSSHIILINSINFILFPFTVIIVGTVANQFVLSISLVYKLLYPTYKHSISNNQNKVMLMITNIIKFFIYIVLWRYTFILGIAGLIITINNARTLDK</sequence>
<keyword evidence="1" id="KW-0472">Membrane</keyword>
<organism evidence="2 3">
    <name type="scientific">Salibacterium salarium</name>
    <dbReference type="NCBI Taxonomy" id="284579"/>
    <lineage>
        <taxon>Bacteria</taxon>
        <taxon>Bacillati</taxon>
        <taxon>Bacillota</taxon>
        <taxon>Bacilli</taxon>
        <taxon>Bacillales</taxon>
        <taxon>Bacillaceae</taxon>
    </lineage>
</organism>
<evidence type="ECO:0000256" key="1">
    <source>
        <dbReference type="SAM" id="Phobius"/>
    </source>
</evidence>
<protein>
    <submittedName>
        <fullName evidence="2">Uncharacterized protein</fullName>
    </submittedName>
</protein>
<dbReference type="AlphaFoldDB" id="A0A428MUW4"/>
<feature type="transmembrane region" description="Helical" evidence="1">
    <location>
        <begin position="112"/>
        <end position="137"/>
    </location>
</feature>
<keyword evidence="1" id="KW-1133">Transmembrane helix</keyword>
<comment type="caution">
    <text evidence="2">The sequence shown here is derived from an EMBL/GenBank/DDBJ whole genome shotgun (WGS) entry which is preliminary data.</text>
</comment>